<keyword evidence="2" id="KW-0012">Acyltransferase</keyword>
<dbReference type="InterPro" id="IPR016181">
    <property type="entry name" value="Acyl_CoA_acyltransferase"/>
</dbReference>
<dbReference type="EMBL" id="JAVRIA010000004">
    <property type="protein sequence ID" value="MDT0558726.1"/>
    <property type="molecule type" value="Genomic_DNA"/>
</dbReference>
<dbReference type="SUPFAM" id="SSF55729">
    <property type="entry name" value="Acyl-CoA N-acyltransferases (Nat)"/>
    <property type="match status" value="1"/>
</dbReference>
<dbReference type="RefSeq" id="WP_311427491.1">
    <property type="nucleotide sequence ID" value="NZ_JAVRIA010000004.1"/>
</dbReference>
<name>A0ABU2YKN1_9FLAO</name>
<reference evidence="2 3" key="1">
    <citation type="submission" date="2023-09" db="EMBL/GenBank/DDBJ databases">
        <authorList>
            <person name="Rey-Velasco X."/>
        </authorList>
    </citation>
    <scope>NUCLEOTIDE SEQUENCE [LARGE SCALE GENOMIC DNA]</scope>
    <source>
        <strain evidence="2 3">W332</strain>
    </source>
</reference>
<evidence type="ECO:0000313" key="3">
    <source>
        <dbReference type="Proteomes" id="UP001259492"/>
    </source>
</evidence>
<protein>
    <submittedName>
        <fullName evidence="2">GNAT family N-acetyltransferase</fullName>
        <ecNumber evidence="2">2.3.1.-</ecNumber>
    </submittedName>
</protein>
<feature type="domain" description="BioF2-like acetyltransferase" evidence="1">
    <location>
        <begin position="160"/>
        <end position="303"/>
    </location>
</feature>
<dbReference type="Pfam" id="PF13480">
    <property type="entry name" value="Acetyltransf_6"/>
    <property type="match status" value="1"/>
</dbReference>
<dbReference type="Gene3D" id="3.40.630.30">
    <property type="match status" value="1"/>
</dbReference>
<evidence type="ECO:0000313" key="2">
    <source>
        <dbReference type="EMBL" id="MDT0558726.1"/>
    </source>
</evidence>
<accession>A0ABU2YKN1</accession>
<dbReference type="InterPro" id="IPR003447">
    <property type="entry name" value="FEMABX"/>
</dbReference>
<comment type="caution">
    <text evidence="2">The sequence shown here is derived from an EMBL/GenBank/DDBJ whole genome shotgun (WGS) entry which is preliminary data.</text>
</comment>
<dbReference type="GO" id="GO:0016746">
    <property type="term" value="F:acyltransferase activity"/>
    <property type="evidence" value="ECO:0007669"/>
    <property type="project" value="UniProtKB-KW"/>
</dbReference>
<dbReference type="Proteomes" id="UP001259492">
    <property type="component" value="Unassembled WGS sequence"/>
</dbReference>
<keyword evidence="3" id="KW-1185">Reference proteome</keyword>
<keyword evidence="2" id="KW-0808">Transferase</keyword>
<organism evidence="2 3">
    <name type="scientific">Microcosmobacter mediterraneus</name>
    <dbReference type="NCBI Taxonomy" id="3075607"/>
    <lineage>
        <taxon>Bacteria</taxon>
        <taxon>Pseudomonadati</taxon>
        <taxon>Bacteroidota</taxon>
        <taxon>Flavobacteriia</taxon>
        <taxon>Flavobacteriales</taxon>
        <taxon>Flavobacteriaceae</taxon>
        <taxon>Microcosmobacter</taxon>
    </lineage>
</organism>
<proteinExistence type="predicted"/>
<gene>
    <name evidence="2" type="ORF">RM697_08710</name>
</gene>
<dbReference type="PROSITE" id="PS51191">
    <property type="entry name" value="FEMABX"/>
    <property type="match status" value="1"/>
</dbReference>
<dbReference type="EC" id="2.3.1.-" evidence="2"/>
<evidence type="ECO:0000259" key="1">
    <source>
        <dbReference type="Pfam" id="PF13480"/>
    </source>
</evidence>
<sequence length="350" mass="40701">MVLKVYILNDIEEANAYNTVLEQLDNKHPYYKVAFLDIFYDGLDNARAVALFDTNEKPLVTMPFYLRPIESTLVKNELFFDVTSTWGYSGPLYNDDISELILNEFWSLVDSWYQNNNVVTEFLRFNTTNNTLGYNGQLVTIMNIVKGNLTTPEDIWNNYNRKVRKNINKAKRAQLYTKVHDNITDQVFDDFYKIFVHTMDRTEAKSQYYNSSEKLKLFFKAHSNNAAIALTYNEDSKAISSEIVLLSNHTMFSFIGGTLSEYFNQRPNEDLKNEVIKWGINKGFKYYVLGGGLGKEDGIFNYKKAFFPENTVPFITGRKILNKEIYNVLCSAIKEEDITDDFFPLYRLNV</sequence>
<dbReference type="InterPro" id="IPR038740">
    <property type="entry name" value="BioF2-like_GNAT_dom"/>
</dbReference>